<accession>A0A5J5ENG3</accession>
<evidence type="ECO:0000313" key="4">
    <source>
        <dbReference type="Proteomes" id="UP000326924"/>
    </source>
</evidence>
<dbReference type="EMBL" id="VXIS01000237">
    <property type="protein sequence ID" value="KAA8895916.1"/>
    <property type="molecule type" value="Genomic_DNA"/>
</dbReference>
<gene>
    <name evidence="3" type="ORF">FN846DRAFT_889288</name>
    <name evidence="2" type="ORF">FN846DRAFT_893125</name>
    <name evidence="1" type="ORF">FN846DRAFT_893751</name>
</gene>
<dbReference type="Proteomes" id="UP000326924">
    <property type="component" value="Unassembled WGS sequence"/>
</dbReference>
<organism evidence="2 4">
    <name type="scientific">Sphaerosporella brunnea</name>
    <dbReference type="NCBI Taxonomy" id="1250544"/>
    <lineage>
        <taxon>Eukaryota</taxon>
        <taxon>Fungi</taxon>
        <taxon>Dikarya</taxon>
        <taxon>Ascomycota</taxon>
        <taxon>Pezizomycotina</taxon>
        <taxon>Pezizomycetes</taxon>
        <taxon>Pezizales</taxon>
        <taxon>Pyronemataceae</taxon>
        <taxon>Sphaerosporella</taxon>
    </lineage>
</organism>
<reference evidence="2 4" key="1">
    <citation type="submission" date="2019-09" db="EMBL/GenBank/DDBJ databases">
        <title>Draft genome of the ectomycorrhizal ascomycete Sphaerosporella brunnea.</title>
        <authorList>
            <consortium name="DOE Joint Genome Institute"/>
            <person name="Benucci G.M."/>
            <person name="Marozzi G."/>
            <person name="Antonielli L."/>
            <person name="Sanchez S."/>
            <person name="Marco P."/>
            <person name="Wang X."/>
            <person name="Falini L.B."/>
            <person name="Barry K."/>
            <person name="Haridas S."/>
            <person name="Lipzen A."/>
            <person name="Labutti K."/>
            <person name="Grigoriev I.V."/>
            <person name="Murat C."/>
            <person name="Martin F."/>
            <person name="Albertini E."/>
            <person name="Donnini D."/>
            <person name="Bonito G."/>
        </authorList>
    </citation>
    <scope>NUCLEOTIDE SEQUENCE [LARGE SCALE GENOMIC DNA]</scope>
    <source>
        <strain evidence="2 4">Sb_GMNB300</strain>
    </source>
</reference>
<protein>
    <submittedName>
        <fullName evidence="2">Uncharacterized protein</fullName>
    </submittedName>
</protein>
<name>A0A5J5ENG3_9PEZI</name>
<dbReference type="EMBL" id="VXIS01000202">
    <property type="protein sequence ID" value="KAA8897218.1"/>
    <property type="molecule type" value="Genomic_DNA"/>
</dbReference>
<sequence length="139" mass="15987">MGKFTIINEGKVVGFQIKETAADRQKDKTVFSHVALPPGIAREEVEIVRSGWPQSARHRQITDERLDKIKTVILKEACADLKQSVVTDVVVWKFFRRVDRIMEAYRQGERYGTQAFKERVYRSHRRVGEAALAILEDDG</sequence>
<dbReference type="AlphaFoldDB" id="A0A5J5ENG3"/>
<dbReference type="EMBL" id="VXIS01000063">
    <property type="protein sequence ID" value="KAA8908961.1"/>
    <property type="molecule type" value="Genomic_DNA"/>
</dbReference>
<evidence type="ECO:0000313" key="3">
    <source>
        <dbReference type="EMBL" id="KAA8908961.1"/>
    </source>
</evidence>
<evidence type="ECO:0000313" key="2">
    <source>
        <dbReference type="EMBL" id="KAA8897218.1"/>
    </source>
</evidence>
<comment type="caution">
    <text evidence="2">The sequence shown here is derived from an EMBL/GenBank/DDBJ whole genome shotgun (WGS) entry which is preliminary data.</text>
</comment>
<keyword evidence="4" id="KW-1185">Reference proteome</keyword>
<evidence type="ECO:0000313" key="1">
    <source>
        <dbReference type="EMBL" id="KAA8895916.1"/>
    </source>
</evidence>
<proteinExistence type="predicted"/>